<name>A0A931I5Y4_9NOCA</name>
<dbReference type="AlphaFoldDB" id="A0A931I5Y4"/>
<keyword evidence="7" id="KW-1185">Reference proteome</keyword>
<evidence type="ECO:0000313" key="6">
    <source>
        <dbReference type="EMBL" id="MBH0775469.1"/>
    </source>
</evidence>
<dbReference type="Pfam" id="PF00296">
    <property type="entry name" value="Bac_luciferase"/>
    <property type="match status" value="1"/>
</dbReference>
<evidence type="ECO:0000256" key="3">
    <source>
        <dbReference type="ARBA" id="ARBA00023002"/>
    </source>
</evidence>
<keyword evidence="1" id="KW-0285">Flavoprotein</keyword>
<evidence type="ECO:0000313" key="7">
    <source>
        <dbReference type="Proteomes" id="UP000655751"/>
    </source>
</evidence>
<accession>A0A931I5Y4</accession>
<dbReference type="Proteomes" id="UP000655751">
    <property type="component" value="Unassembled WGS sequence"/>
</dbReference>
<dbReference type="PANTHER" id="PTHR42847:SF8">
    <property type="entry name" value="CONSERVED PROTEIN"/>
    <property type="match status" value="1"/>
</dbReference>
<dbReference type="GO" id="GO:0046306">
    <property type="term" value="P:alkanesulfonate catabolic process"/>
    <property type="evidence" value="ECO:0007669"/>
    <property type="project" value="TreeGrafter"/>
</dbReference>
<dbReference type="PANTHER" id="PTHR42847">
    <property type="entry name" value="ALKANESULFONATE MONOOXYGENASE"/>
    <property type="match status" value="1"/>
</dbReference>
<dbReference type="Gene3D" id="3.20.20.30">
    <property type="entry name" value="Luciferase-like domain"/>
    <property type="match status" value="1"/>
</dbReference>
<dbReference type="RefSeq" id="WP_196147839.1">
    <property type="nucleotide sequence ID" value="NZ_JADMLG010000002.1"/>
</dbReference>
<evidence type="ECO:0000259" key="5">
    <source>
        <dbReference type="Pfam" id="PF00296"/>
    </source>
</evidence>
<dbReference type="InterPro" id="IPR050172">
    <property type="entry name" value="SsuD_RutA_monooxygenase"/>
</dbReference>
<evidence type="ECO:0000256" key="1">
    <source>
        <dbReference type="ARBA" id="ARBA00022630"/>
    </source>
</evidence>
<dbReference type="EMBL" id="JADMLG010000002">
    <property type="protein sequence ID" value="MBH0775469.1"/>
    <property type="molecule type" value="Genomic_DNA"/>
</dbReference>
<protein>
    <submittedName>
        <fullName evidence="6">TIGR03560 family F420-dependent LLM class oxidoreductase</fullName>
    </submittedName>
</protein>
<feature type="domain" description="Luciferase-like" evidence="5">
    <location>
        <begin position="13"/>
        <end position="296"/>
    </location>
</feature>
<proteinExistence type="predicted"/>
<keyword evidence="3" id="KW-0560">Oxidoreductase</keyword>
<keyword evidence="2" id="KW-0288">FMN</keyword>
<dbReference type="GO" id="GO:0008726">
    <property type="term" value="F:alkanesulfonate monooxygenase activity"/>
    <property type="evidence" value="ECO:0007669"/>
    <property type="project" value="TreeGrafter"/>
</dbReference>
<reference evidence="6" key="1">
    <citation type="submission" date="2020-11" db="EMBL/GenBank/DDBJ databases">
        <title>Nocardia NEAU-351.nov., a novel actinomycete isolated from the cow dung.</title>
        <authorList>
            <person name="Zhang X."/>
        </authorList>
    </citation>
    <scope>NUCLEOTIDE SEQUENCE</scope>
    <source>
        <strain evidence="6">NEAU-351</strain>
    </source>
</reference>
<keyword evidence="4" id="KW-0503">Monooxygenase</keyword>
<dbReference type="InterPro" id="IPR019952">
    <property type="entry name" value="F420_OxRdatse_Rv1855c_pred"/>
</dbReference>
<sequence>MPQPIGRSIVRLGYQIPDFNYGGAVAEIFPTVIAQAREAERAGFDTVFLTDHFYQRFGPPHGPTLEAYTALGGLAAATATVKLSTLVTGNTYRNPALLAKMITTLDVMSGGRAVLGLGAGWLELEHKSYGFEFGSVSDRFDRLDEALRIIRPMLQGSRPSLDGTWYRVENAINEPRVRDDLPIMLGGAGEKKTFALAARHADHLSIGCDAVDLPRKLDALRQRCEEIGRDRATLDVSYLAFVAIAETSELAHRTVDEMFATRVKDPARAEQVRASMAGKLFIGDPEEVADQLRDRILRHGVDGLIVNMVANGHEPGVLELAGKALGPLLKP</sequence>
<dbReference type="InterPro" id="IPR011251">
    <property type="entry name" value="Luciferase-like_dom"/>
</dbReference>
<dbReference type="NCBIfam" id="TIGR03560">
    <property type="entry name" value="F420_Rv1855c"/>
    <property type="match status" value="1"/>
</dbReference>
<evidence type="ECO:0000256" key="2">
    <source>
        <dbReference type="ARBA" id="ARBA00022643"/>
    </source>
</evidence>
<evidence type="ECO:0000256" key="4">
    <source>
        <dbReference type="ARBA" id="ARBA00023033"/>
    </source>
</evidence>
<gene>
    <name evidence="6" type="ORF">IT779_04095</name>
</gene>
<organism evidence="6 7">
    <name type="scientific">Nocardia bovistercoris</name>
    <dbReference type="NCBI Taxonomy" id="2785916"/>
    <lineage>
        <taxon>Bacteria</taxon>
        <taxon>Bacillati</taxon>
        <taxon>Actinomycetota</taxon>
        <taxon>Actinomycetes</taxon>
        <taxon>Mycobacteriales</taxon>
        <taxon>Nocardiaceae</taxon>
        <taxon>Nocardia</taxon>
    </lineage>
</organism>
<dbReference type="SUPFAM" id="SSF51679">
    <property type="entry name" value="Bacterial luciferase-like"/>
    <property type="match status" value="1"/>
</dbReference>
<dbReference type="InterPro" id="IPR036661">
    <property type="entry name" value="Luciferase-like_sf"/>
</dbReference>
<comment type="caution">
    <text evidence="6">The sequence shown here is derived from an EMBL/GenBank/DDBJ whole genome shotgun (WGS) entry which is preliminary data.</text>
</comment>